<dbReference type="InterPro" id="IPR005519">
    <property type="entry name" value="Acid_phosphat_B-like"/>
</dbReference>
<name>A0A7J7MEY4_9MAGN</name>
<dbReference type="OrthoDB" id="1900337at2759"/>
<keyword evidence="1" id="KW-0812">Transmembrane</keyword>
<evidence type="ECO:0000313" key="3">
    <source>
        <dbReference type="Proteomes" id="UP000541444"/>
    </source>
</evidence>
<reference evidence="2 3" key="1">
    <citation type="journal article" date="2020" name="IScience">
        <title>Genome Sequencing of the Endangered Kingdonia uniflora (Circaeasteraceae, Ranunculales) Reveals Potential Mechanisms of Evolutionary Specialization.</title>
        <authorList>
            <person name="Sun Y."/>
            <person name="Deng T."/>
            <person name="Zhang A."/>
            <person name="Moore M.J."/>
            <person name="Landis J.B."/>
            <person name="Lin N."/>
            <person name="Zhang H."/>
            <person name="Zhang X."/>
            <person name="Huang J."/>
            <person name="Zhang X."/>
            <person name="Sun H."/>
            <person name="Wang H."/>
        </authorList>
    </citation>
    <scope>NUCLEOTIDE SEQUENCE [LARGE SCALE GENOMIC DNA]</scope>
    <source>
        <strain evidence="2">TB1705</strain>
        <tissue evidence="2">Leaf</tissue>
    </source>
</reference>
<evidence type="ECO:0000313" key="2">
    <source>
        <dbReference type="EMBL" id="KAF6153456.1"/>
    </source>
</evidence>
<dbReference type="PANTHER" id="PTHR31284">
    <property type="entry name" value="ACID PHOSPHATASE-LIKE PROTEIN"/>
    <property type="match status" value="1"/>
</dbReference>
<dbReference type="Proteomes" id="UP000541444">
    <property type="component" value="Unassembled WGS sequence"/>
</dbReference>
<keyword evidence="3" id="KW-1185">Reference proteome</keyword>
<keyword evidence="1" id="KW-0472">Membrane</keyword>
<evidence type="ECO:0000256" key="1">
    <source>
        <dbReference type="SAM" id="Phobius"/>
    </source>
</evidence>
<dbReference type="AlphaFoldDB" id="A0A7J7MEY4"/>
<comment type="caution">
    <text evidence="2">The sequence shown here is derived from an EMBL/GenBank/DDBJ whole genome shotgun (WGS) entry which is preliminary data.</text>
</comment>
<gene>
    <name evidence="2" type="ORF">GIB67_027323</name>
</gene>
<sequence>MPSFADQMEHSDSAHSFSSRQSSGSLYMLESGLHISSCAATIFISALITLGVLFITLVVMLTVMLQSCQNKSNGSIENWRANEEYQYCRIWALHAELNKLEEDAFPAKCISHVVQRIKQHHYLRDLNLTSWVAKNYFSSLKPKDDGRDGVLIDIDDFLMLFHAYHANLLQNSLVEEVKHQTERLLIELHMKLRASGWPLIFVSRKPEMQRKNMVENLISSGYGGWSSLIMRSDDEMQMETSVYFSKKRMELQGLGFRIIAVISSQMDALTGPCSGIRLFKLPNPINYNPDLHNDMMQKSQ</sequence>
<proteinExistence type="predicted"/>
<evidence type="ECO:0008006" key="4">
    <source>
        <dbReference type="Google" id="ProtNLM"/>
    </source>
</evidence>
<dbReference type="PANTHER" id="PTHR31284:SF22">
    <property type="entry name" value="ACID PHOSPHATASE"/>
    <property type="match status" value="1"/>
</dbReference>
<dbReference type="InterPro" id="IPR023214">
    <property type="entry name" value="HAD_sf"/>
</dbReference>
<accession>A0A7J7MEY4</accession>
<dbReference type="Gene3D" id="3.40.50.1000">
    <property type="entry name" value="HAD superfamily/HAD-like"/>
    <property type="match status" value="1"/>
</dbReference>
<keyword evidence="1" id="KW-1133">Transmembrane helix</keyword>
<protein>
    <recommendedName>
        <fullName evidence="4">Acid phosphatase</fullName>
    </recommendedName>
</protein>
<feature type="transmembrane region" description="Helical" evidence="1">
    <location>
        <begin position="33"/>
        <end position="63"/>
    </location>
</feature>
<dbReference type="EMBL" id="JACGCM010001560">
    <property type="protein sequence ID" value="KAF6153456.1"/>
    <property type="molecule type" value="Genomic_DNA"/>
</dbReference>
<organism evidence="2 3">
    <name type="scientific">Kingdonia uniflora</name>
    <dbReference type="NCBI Taxonomy" id="39325"/>
    <lineage>
        <taxon>Eukaryota</taxon>
        <taxon>Viridiplantae</taxon>
        <taxon>Streptophyta</taxon>
        <taxon>Embryophyta</taxon>
        <taxon>Tracheophyta</taxon>
        <taxon>Spermatophyta</taxon>
        <taxon>Magnoliopsida</taxon>
        <taxon>Ranunculales</taxon>
        <taxon>Circaeasteraceae</taxon>
        <taxon>Kingdonia</taxon>
    </lineage>
</organism>
<dbReference type="Pfam" id="PF03767">
    <property type="entry name" value="Acid_phosphat_B"/>
    <property type="match status" value="1"/>
</dbReference>